<dbReference type="EMBL" id="JBITYG010000002">
    <property type="protein sequence ID" value="MFI9100421.1"/>
    <property type="molecule type" value="Genomic_DNA"/>
</dbReference>
<evidence type="ECO:0000256" key="1">
    <source>
        <dbReference type="SAM" id="Phobius"/>
    </source>
</evidence>
<dbReference type="Pfam" id="PF08592">
    <property type="entry name" value="Anthrone_oxy"/>
    <property type="match status" value="1"/>
</dbReference>
<keyword evidence="1" id="KW-0472">Membrane</keyword>
<keyword evidence="1" id="KW-1133">Transmembrane helix</keyword>
<keyword evidence="1" id="KW-0812">Transmembrane</keyword>
<sequence length="153" mass="16362">MPALLIPLVLLMNGLAAGCMLGTLLGGWPLLAGLPDEGYVRTHAFFSGRYDPYMPICTLGTLLGDTVLAATVGDGWARSCFTAAALLALCTVVISFAKNVPVNRWIRTVDPDNLPAGFDATQRRGQWGLWNKRRSVITMLALLSNCAALATLL</sequence>
<gene>
    <name evidence="2" type="ORF">ACIGXA_07830</name>
</gene>
<accession>A0ABW8C4T2</accession>
<dbReference type="Proteomes" id="UP001614394">
    <property type="component" value="Unassembled WGS sequence"/>
</dbReference>
<evidence type="ECO:0000313" key="2">
    <source>
        <dbReference type="EMBL" id="MFI9100421.1"/>
    </source>
</evidence>
<organism evidence="2 3">
    <name type="scientific">Streptomyces fildesensis</name>
    <dbReference type="NCBI Taxonomy" id="375757"/>
    <lineage>
        <taxon>Bacteria</taxon>
        <taxon>Bacillati</taxon>
        <taxon>Actinomycetota</taxon>
        <taxon>Actinomycetes</taxon>
        <taxon>Kitasatosporales</taxon>
        <taxon>Streptomycetaceae</taxon>
        <taxon>Streptomyces</taxon>
    </lineage>
</organism>
<name>A0ABW8C4T2_9ACTN</name>
<keyword evidence="3" id="KW-1185">Reference proteome</keyword>
<dbReference type="InterPro" id="IPR013901">
    <property type="entry name" value="Anthrone_oxy"/>
</dbReference>
<feature type="transmembrane region" description="Helical" evidence="1">
    <location>
        <begin position="76"/>
        <end position="97"/>
    </location>
</feature>
<evidence type="ECO:0000313" key="3">
    <source>
        <dbReference type="Proteomes" id="UP001614394"/>
    </source>
</evidence>
<comment type="caution">
    <text evidence="2">The sequence shown here is derived from an EMBL/GenBank/DDBJ whole genome shotgun (WGS) entry which is preliminary data.</text>
</comment>
<protein>
    <submittedName>
        <fullName evidence="2">Anthrone oxygenase family protein</fullName>
    </submittedName>
</protein>
<reference evidence="2 3" key="1">
    <citation type="submission" date="2024-10" db="EMBL/GenBank/DDBJ databases">
        <title>The Natural Products Discovery Center: Release of the First 8490 Sequenced Strains for Exploring Actinobacteria Biosynthetic Diversity.</title>
        <authorList>
            <person name="Kalkreuter E."/>
            <person name="Kautsar S.A."/>
            <person name="Yang D."/>
            <person name="Bader C.D."/>
            <person name="Teijaro C.N."/>
            <person name="Fluegel L."/>
            <person name="Davis C.M."/>
            <person name="Simpson J.R."/>
            <person name="Lauterbach L."/>
            <person name="Steele A.D."/>
            <person name="Gui C."/>
            <person name="Meng S."/>
            <person name="Li G."/>
            <person name="Viehrig K."/>
            <person name="Ye F."/>
            <person name="Su P."/>
            <person name="Kiefer A.F."/>
            <person name="Nichols A."/>
            <person name="Cepeda A.J."/>
            <person name="Yan W."/>
            <person name="Fan B."/>
            <person name="Jiang Y."/>
            <person name="Adhikari A."/>
            <person name="Zheng C.-J."/>
            <person name="Schuster L."/>
            <person name="Cowan T.M."/>
            <person name="Smanski M.J."/>
            <person name="Chevrette M.G."/>
            <person name="De Carvalho L.P.S."/>
            <person name="Shen B."/>
        </authorList>
    </citation>
    <scope>NUCLEOTIDE SEQUENCE [LARGE SCALE GENOMIC DNA]</scope>
    <source>
        <strain evidence="2 3">NPDC053399</strain>
    </source>
</reference>
<dbReference type="RefSeq" id="WP_250979203.1">
    <property type="nucleotide sequence ID" value="NZ_JBITYG010000002.1"/>
</dbReference>
<proteinExistence type="predicted"/>